<proteinExistence type="predicted"/>
<dbReference type="PANTHER" id="PTHR10161">
    <property type="entry name" value="TARTRATE-RESISTANT ACID PHOSPHATASE TYPE 5"/>
    <property type="match status" value="1"/>
</dbReference>
<dbReference type="GO" id="GO:0016787">
    <property type="term" value="F:hydrolase activity"/>
    <property type="evidence" value="ECO:0007669"/>
    <property type="project" value="UniProtKB-KW"/>
</dbReference>
<sequence length="259" mass="30657">MHLFARYYSNHDYRFDIKANDYAQIEYTLKSKRWILPNYLYELDILLNSELLIKSIIIDTQKICDEGTENERQEYLDKVIRKIEENSNTSAYYYLVLGHYPFWSIGELGPKECMINKLRPTLHKFKVDGYFSGHDHSLQHFRDNYLDHKVDYLISGATNFVMDRPLNKDKVDPSITKFFSESKQNQTLNCLECSGALVLAKADKNQMILKFIDTEENDLYILSINSRRRVSNKVNSYKENLFFLYLVNCLLIIMLLFAY</sequence>
<comment type="caution">
    <text evidence="4">The sequence shown here is derived from an EMBL/GenBank/DDBJ whole genome shotgun (WGS) entry which is preliminary data.</text>
</comment>
<evidence type="ECO:0008006" key="6">
    <source>
        <dbReference type="Google" id="ProtNLM"/>
    </source>
</evidence>
<protein>
    <recommendedName>
        <fullName evidence="6">Tartrate-resistant acid phosphatase type 5</fullName>
    </recommendedName>
</protein>
<evidence type="ECO:0000256" key="2">
    <source>
        <dbReference type="ARBA" id="ARBA00022801"/>
    </source>
</evidence>
<keyword evidence="3" id="KW-1133">Transmembrane helix</keyword>
<keyword evidence="3" id="KW-0472">Membrane</keyword>
<gene>
    <name evidence="4" type="ORF">OXX778_LOCUS23080</name>
</gene>
<dbReference type="EMBL" id="CAJNOC010011072">
    <property type="protein sequence ID" value="CAF1145540.1"/>
    <property type="molecule type" value="Genomic_DNA"/>
</dbReference>
<dbReference type="InterPro" id="IPR051558">
    <property type="entry name" value="Metallophosphoesterase_PAP"/>
</dbReference>
<accession>A0A814SAD5</accession>
<reference evidence="4" key="1">
    <citation type="submission" date="2021-02" db="EMBL/GenBank/DDBJ databases">
        <authorList>
            <person name="Nowell W R."/>
        </authorList>
    </citation>
    <scope>NUCLEOTIDE SEQUENCE</scope>
    <source>
        <strain evidence="4">Ploen Becks lab</strain>
    </source>
</reference>
<dbReference type="Proteomes" id="UP000663879">
    <property type="component" value="Unassembled WGS sequence"/>
</dbReference>
<dbReference type="OrthoDB" id="411211at2759"/>
<dbReference type="Gene3D" id="3.60.21.10">
    <property type="match status" value="1"/>
</dbReference>
<dbReference type="SUPFAM" id="SSF56300">
    <property type="entry name" value="Metallo-dependent phosphatases"/>
    <property type="match status" value="1"/>
</dbReference>
<evidence type="ECO:0000256" key="1">
    <source>
        <dbReference type="ARBA" id="ARBA00022729"/>
    </source>
</evidence>
<keyword evidence="3" id="KW-0812">Transmembrane</keyword>
<organism evidence="4 5">
    <name type="scientific">Brachionus calyciflorus</name>
    <dbReference type="NCBI Taxonomy" id="104777"/>
    <lineage>
        <taxon>Eukaryota</taxon>
        <taxon>Metazoa</taxon>
        <taxon>Spiralia</taxon>
        <taxon>Gnathifera</taxon>
        <taxon>Rotifera</taxon>
        <taxon>Eurotatoria</taxon>
        <taxon>Monogononta</taxon>
        <taxon>Pseudotrocha</taxon>
        <taxon>Ploima</taxon>
        <taxon>Brachionidae</taxon>
        <taxon>Brachionus</taxon>
    </lineage>
</organism>
<evidence type="ECO:0000256" key="3">
    <source>
        <dbReference type="SAM" id="Phobius"/>
    </source>
</evidence>
<feature type="transmembrane region" description="Helical" evidence="3">
    <location>
        <begin position="241"/>
        <end position="258"/>
    </location>
</feature>
<name>A0A814SAD5_9BILA</name>
<evidence type="ECO:0000313" key="5">
    <source>
        <dbReference type="Proteomes" id="UP000663879"/>
    </source>
</evidence>
<dbReference type="AlphaFoldDB" id="A0A814SAD5"/>
<evidence type="ECO:0000313" key="4">
    <source>
        <dbReference type="EMBL" id="CAF1145540.1"/>
    </source>
</evidence>
<keyword evidence="5" id="KW-1185">Reference proteome</keyword>
<keyword evidence="2" id="KW-0378">Hydrolase</keyword>
<dbReference type="PANTHER" id="PTHR10161:SF14">
    <property type="entry name" value="TARTRATE-RESISTANT ACID PHOSPHATASE TYPE 5"/>
    <property type="match status" value="1"/>
</dbReference>
<keyword evidence="1" id="KW-0732">Signal</keyword>
<dbReference type="InterPro" id="IPR029052">
    <property type="entry name" value="Metallo-depent_PP-like"/>
</dbReference>